<organism evidence="1 2">
    <name type="scientific">Prosthecobacter fluviatilis</name>
    <dbReference type="NCBI Taxonomy" id="445931"/>
    <lineage>
        <taxon>Bacteria</taxon>
        <taxon>Pseudomonadati</taxon>
        <taxon>Verrucomicrobiota</taxon>
        <taxon>Verrucomicrobiia</taxon>
        <taxon>Verrucomicrobiales</taxon>
        <taxon>Verrucomicrobiaceae</taxon>
        <taxon>Prosthecobacter</taxon>
    </lineage>
</organism>
<sequence length="76" mass="8365">MKSSSYFPPQSWAPGCTAAHASFSDLRLHLEDTANPFDEMLRGTPQPPEPAADCFHPPVKAKVLFQFFDGLPMAES</sequence>
<comment type="caution">
    <text evidence="1">The sequence shown here is derived from an EMBL/GenBank/DDBJ whole genome shotgun (WGS) entry which is preliminary data.</text>
</comment>
<evidence type="ECO:0000313" key="1">
    <source>
        <dbReference type="EMBL" id="MFC5453779.1"/>
    </source>
</evidence>
<dbReference type="EMBL" id="JBHSMQ010000001">
    <property type="protein sequence ID" value="MFC5453779.1"/>
    <property type="molecule type" value="Genomic_DNA"/>
</dbReference>
<accession>A0ABW0KKD0</accession>
<keyword evidence="2" id="KW-1185">Reference proteome</keyword>
<name>A0ABW0KKD0_9BACT</name>
<protein>
    <submittedName>
        <fullName evidence="1">Uncharacterized protein</fullName>
    </submittedName>
</protein>
<reference evidence="2" key="1">
    <citation type="journal article" date="2019" name="Int. J. Syst. Evol. Microbiol.">
        <title>The Global Catalogue of Microorganisms (GCM) 10K type strain sequencing project: providing services to taxonomists for standard genome sequencing and annotation.</title>
        <authorList>
            <consortium name="The Broad Institute Genomics Platform"/>
            <consortium name="The Broad Institute Genome Sequencing Center for Infectious Disease"/>
            <person name="Wu L."/>
            <person name="Ma J."/>
        </authorList>
    </citation>
    <scope>NUCLEOTIDE SEQUENCE [LARGE SCALE GENOMIC DNA]</scope>
    <source>
        <strain evidence="2">CGMCC 4.1469</strain>
    </source>
</reference>
<evidence type="ECO:0000313" key="2">
    <source>
        <dbReference type="Proteomes" id="UP001596052"/>
    </source>
</evidence>
<gene>
    <name evidence="1" type="ORF">ACFQDI_02825</name>
</gene>
<dbReference type="RefSeq" id="WP_377163188.1">
    <property type="nucleotide sequence ID" value="NZ_JBHSMQ010000001.1"/>
</dbReference>
<proteinExistence type="predicted"/>
<dbReference type="Proteomes" id="UP001596052">
    <property type="component" value="Unassembled WGS sequence"/>
</dbReference>